<evidence type="ECO:0000313" key="4">
    <source>
        <dbReference type="Proteomes" id="UP000717696"/>
    </source>
</evidence>
<proteinExistence type="predicted"/>
<gene>
    <name evidence="3" type="ORF">B0J13DRAFT_519385</name>
</gene>
<keyword evidence="4" id="KW-1185">Reference proteome</keyword>
<dbReference type="AlphaFoldDB" id="A0A9P9JAY5"/>
<keyword evidence="2" id="KW-0732">Signal</keyword>
<evidence type="ECO:0000313" key="3">
    <source>
        <dbReference type="EMBL" id="KAH7159954.1"/>
    </source>
</evidence>
<comment type="caution">
    <text evidence="3">The sequence shown here is derived from an EMBL/GenBank/DDBJ whole genome shotgun (WGS) entry which is preliminary data.</text>
</comment>
<sequence length="294" mass="32264">MLQAERFMTLALLTLYEVSQSSQLWQGAVGNAREALGLKKADGTSQYLRFRAAECRLEFDTMPMQRLLLPTYYVWGPAASMARHDVAEVTDHFQRQQHLITYLAGLVCPRYGSEHLDSNSEPVAEHAYFVSERMLFRGQELLALLIADQHPYGTLETSAENGCVRVTLPYECCTDSGARCAQAPPLAVRTLSGTDGRGASRRDERAPPTRTEGSSSGCLTPGRDCPSDECQTRRADRHTADAIPPTPVITSSSSHDHLLLSPWALVTFAGHPGRATSRGWNYSRQGHAIDGSVG</sequence>
<feature type="chain" id="PRO_5040369304" evidence="2">
    <location>
        <begin position="22"/>
        <end position="294"/>
    </location>
</feature>
<feature type="compositionally biased region" description="Basic and acidic residues" evidence="1">
    <location>
        <begin position="198"/>
        <end position="207"/>
    </location>
</feature>
<reference evidence="3" key="1">
    <citation type="journal article" date="2021" name="Nat. Commun.">
        <title>Genetic determinants of endophytism in the Arabidopsis root mycobiome.</title>
        <authorList>
            <person name="Mesny F."/>
            <person name="Miyauchi S."/>
            <person name="Thiergart T."/>
            <person name="Pickel B."/>
            <person name="Atanasova L."/>
            <person name="Karlsson M."/>
            <person name="Huettel B."/>
            <person name="Barry K.W."/>
            <person name="Haridas S."/>
            <person name="Chen C."/>
            <person name="Bauer D."/>
            <person name="Andreopoulos W."/>
            <person name="Pangilinan J."/>
            <person name="LaButti K."/>
            <person name="Riley R."/>
            <person name="Lipzen A."/>
            <person name="Clum A."/>
            <person name="Drula E."/>
            <person name="Henrissat B."/>
            <person name="Kohler A."/>
            <person name="Grigoriev I.V."/>
            <person name="Martin F.M."/>
            <person name="Hacquard S."/>
        </authorList>
    </citation>
    <scope>NUCLEOTIDE SEQUENCE</scope>
    <source>
        <strain evidence="3">MPI-CAGE-AT-0021</strain>
    </source>
</reference>
<evidence type="ECO:0000256" key="2">
    <source>
        <dbReference type="SAM" id="SignalP"/>
    </source>
</evidence>
<feature type="region of interest" description="Disordered" evidence="1">
    <location>
        <begin position="190"/>
        <end position="230"/>
    </location>
</feature>
<dbReference type="Proteomes" id="UP000717696">
    <property type="component" value="Unassembled WGS sequence"/>
</dbReference>
<accession>A0A9P9JAY5</accession>
<dbReference type="EMBL" id="JAGMUU010000002">
    <property type="protein sequence ID" value="KAH7159954.1"/>
    <property type="molecule type" value="Genomic_DNA"/>
</dbReference>
<protein>
    <submittedName>
        <fullName evidence="3">Uncharacterized protein</fullName>
    </submittedName>
</protein>
<feature type="signal peptide" evidence="2">
    <location>
        <begin position="1"/>
        <end position="21"/>
    </location>
</feature>
<organism evidence="3 4">
    <name type="scientific">Dactylonectria estremocensis</name>
    <dbReference type="NCBI Taxonomy" id="1079267"/>
    <lineage>
        <taxon>Eukaryota</taxon>
        <taxon>Fungi</taxon>
        <taxon>Dikarya</taxon>
        <taxon>Ascomycota</taxon>
        <taxon>Pezizomycotina</taxon>
        <taxon>Sordariomycetes</taxon>
        <taxon>Hypocreomycetidae</taxon>
        <taxon>Hypocreales</taxon>
        <taxon>Nectriaceae</taxon>
        <taxon>Dactylonectria</taxon>
    </lineage>
</organism>
<name>A0A9P9JAY5_9HYPO</name>
<evidence type="ECO:0000256" key="1">
    <source>
        <dbReference type="SAM" id="MobiDB-lite"/>
    </source>
</evidence>